<dbReference type="SMART" id="SM00342">
    <property type="entry name" value="HTH_ARAC"/>
    <property type="match status" value="1"/>
</dbReference>
<evidence type="ECO:0000313" key="7">
    <source>
        <dbReference type="Proteomes" id="UP000220629"/>
    </source>
</evidence>
<dbReference type="Gene3D" id="1.10.10.60">
    <property type="entry name" value="Homeodomain-like"/>
    <property type="match status" value="1"/>
</dbReference>
<dbReference type="SUPFAM" id="SSF51182">
    <property type="entry name" value="RmlC-like cupins"/>
    <property type="match status" value="1"/>
</dbReference>
<dbReference type="FunFam" id="1.10.10.60:FF:000132">
    <property type="entry name" value="AraC family transcriptional regulator"/>
    <property type="match status" value="1"/>
</dbReference>
<protein>
    <submittedName>
        <fullName evidence="6">AraC family transcriptional regulator</fullName>
    </submittedName>
</protein>
<keyword evidence="4" id="KW-0804">Transcription</keyword>
<dbReference type="GO" id="GO:0043565">
    <property type="term" value="F:sequence-specific DNA binding"/>
    <property type="evidence" value="ECO:0007669"/>
    <property type="project" value="InterPro"/>
</dbReference>
<gene>
    <name evidence="6" type="ORF">CRM94_32755</name>
</gene>
<keyword evidence="3" id="KW-0238">DNA-binding</keyword>
<dbReference type="PANTHER" id="PTHR11019">
    <property type="entry name" value="HTH-TYPE TRANSCRIPTIONAL REGULATOR NIMR"/>
    <property type="match status" value="1"/>
</dbReference>
<evidence type="ECO:0000256" key="1">
    <source>
        <dbReference type="ARBA" id="ARBA00022491"/>
    </source>
</evidence>
<dbReference type="EMBL" id="PDDY01000004">
    <property type="protein sequence ID" value="PEH39085.1"/>
    <property type="molecule type" value="Genomic_DNA"/>
</dbReference>
<proteinExistence type="predicted"/>
<evidence type="ECO:0000259" key="5">
    <source>
        <dbReference type="PROSITE" id="PS01124"/>
    </source>
</evidence>
<dbReference type="Pfam" id="PF12833">
    <property type="entry name" value="HTH_18"/>
    <property type="match status" value="1"/>
</dbReference>
<dbReference type="InterPro" id="IPR009057">
    <property type="entry name" value="Homeodomain-like_sf"/>
</dbReference>
<dbReference type="SUPFAM" id="SSF46689">
    <property type="entry name" value="Homeodomain-like"/>
    <property type="match status" value="1"/>
</dbReference>
<dbReference type="AlphaFoldDB" id="A0A2A7S713"/>
<keyword evidence="1" id="KW-0678">Repressor</keyword>
<sequence length="272" mass="30022">MRNPNPAHAPAAFDPDHHSARAVALHLDARDNAVELPVHRHRRGQLVIARRGFVTCLVESGVWVVPHHCGVWIPGGVAHSNRVAAHGEITVLFVEPGAARMPQHCCTFAIPPLIRELIAHLAERPHDYEEDSATGRLAAVLLEQLGGMPLEQLHLPMSPKRQLRRIAAALLKDPSNRATVAQWAAQVALSERSLARLVMAETGLSFGRWRRQLHIVVAIQRLSTGLSVQRVAAELGYESVNAFITMFKKVLGKTPGHYLPRATQVRDDTHRS</sequence>
<evidence type="ECO:0000256" key="3">
    <source>
        <dbReference type="ARBA" id="ARBA00023125"/>
    </source>
</evidence>
<dbReference type="GO" id="GO:0003700">
    <property type="term" value="F:DNA-binding transcription factor activity"/>
    <property type="evidence" value="ECO:0007669"/>
    <property type="project" value="InterPro"/>
</dbReference>
<dbReference type="CDD" id="cd06124">
    <property type="entry name" value="cupin_NimR-like_N"/>
    <property type="match status" value="1"/>
</dbReference>
<evidence type="ECO:0000256" key="2">
    <source>
        <dbReference type="ARBA" id="ARBA00023015"/>
    </source>
</evidence>
<dbReference type="Proteomes" id="UP000220629">
    <property type="component" value="Unassembled WGS sequence"/>
</dbReference>
<reference evidence="7" key="1">
    <citation type="submission" date="2017-09" db="EMBL/GenBank/DDBJ databases">
        <title>FDA dAtabase for Regulatory Grade micrObial Sequences (FDA-ARGOS): Supporting development and validation of Infectious Disease Dx tests.</title>
        <authorList>
            <person name="Minogue T."/>
            <person name="Wolcott M."/>
            <person name="Wasieloski L."/>
            <person name="Aguilar W."/>
            <person name="Moore D."/>
            <person name="Tallon L."/>
            <person name="Sadzewicz L."/>
            <person name="Ott S."/>
            <person name="Zhao X."/>
            <person name="Nagaraj S."/>
            <person name="Vavikolanu K."/>
            <person name="Aluvathingal J."/>
            <person name="Nadendla S."/>
            <person name="Sichtig H."/>
        </authorList>
    </citation>
    <scope>NUCLEOTIDE SEQUENCE [LARGE SCALE GENOMIC DNA]</scope>
    <source>
        <strain evidence="7">FDAARGOS_390</strain>
    </source>
</reference>
<keyword evidence="2" id="KW-0805">Transcription regulation</keyword>
<feature type="domain" description="HTH araC/xylS-type" evidence="5">
    <location>
        <begin position="164"/>
        <end position="261"/>
    </location>
</feature>
<dbReference type="PROSITE" id="PS01124">
    <property type="entry name" value="HTH_ARAC_FAMILY_2"/>
    <property type="match status" value="1"/>
</dbReference>
<dbReference type="PANTHER" id="PTHR11019:SF199">
    <property type="entry name" value="HTH-TYPE TRANSCRIPTIONAL REGULATOR NIMR"/>
    <property type="match status" value="1"/>
</dbReference>
<name>A0A2A7S713_BURGA</name>
<comment type="caution">
    <text evidence="6">The sequence shown here is derived from an EMBL/GenBank/DDBJ whole genome shotgun (WGS) entry which is preliminary data.</text>
</comment>
<evidence type="ECO:0000313" key="6">
    <source>
        <dbReference type="EMBL" id="PEH39085.1"/>
    </source>
</evidence>
<dbReference type="InterPro" id="IPR018060">
    <property type="entry name" value="HTH_AraC"/>
</dbReference>
<dbReference type="RefSeq" id="WP_098154336.1">
    <property type="nucleotide sequence ID" value="NZ_CADEZB010000014.1"/>
</dbReference>
<organism evidence="6 7">
    <name type="scientific">Burkholderia gladioli</name>
    <name type="common">Pseudomonas marginata</name>
    <name type="synonym">Phytomonas marginata</name>
    <dbReference type="NCBI Taxonomy" id="28095"/>
    <lineage>
        <taxon>Bacteria</taxon>
        <taxon>Pseudomonadati</taxon>
        <taxon>Pseudomonadota</taxon>
        <taxon>Betaproteobacteria</taxon>
        <taxon>Burkholderiales</taxon>
        <taxon>Burkholderiaceae</taxon>
        <taxon>Burkholderia</taxon>
    </lineage>
</organism>
<evidence type="ECO:0000256" key="4">
    <source>
        <dbReference type="ARBA" id="ARBA00023163"/>
    </source>
</evidence>
<accession>A0A2A7S713</accession>
<dbReference type="InterPro" id="IPR011051">
    <property type="entry name" value="RmlC_Cupin_sf"/>
</dbReference>